<dbReference type="GO" id="GO:0004930">
    <property type="term" value="F:G protein-coupled receptor activity"/>
    <property type="evidence" value="ECO:0007669"/>
    <property type="project" value="UniProtKB-KW"/>
</dbReference>
<keyword evidence="2" id="KW-1003">Cell membrane</keyword>
<evidence type="ECO:0000259" key="11">
    <source>
        <dbReference type="PROSITE" id="PS50262"/>
    </source>
</evidence>
<evidence type="ECO:0000256" key="8">
    <source>
        <dbReference type="ARBA" id="ARBA00023224"/>
    </source>
</evidence>
<evidence type="ECO:0000256" key="1">
    <source>
        <dbReference type="ARBA" id="ARBA00004651"/>
    </source>
</evidence>
<evidence type="ECO:0000256" key="6">
    <source>
        <dbReference type="ARBA" id="ARBA00023136"/>
    </source>
</evidence>
<dbReference type="OrthoDB" id="10044919at2759"/>
<dbReference type="PANTHER" id="PTHR24228">
    <property type="entry name" value="B2 BRADYKININ RECEPTOR/ANGIOTENSIN II RECEPTOR"/>
    <property type="match status" value="1"/>
</dbReference>
<dbReference type="PRINTS" id="PR00237">
    <property type="entry name" value="GPCRRHODOPSN"/>
</dbReference>
<evidence type="ECO:0000313" key="12">
    <source>
        <dbReference type="EnsemblMetazoa" id="XP_003726992"/>
    </source>
</evidence>
<dbReference type="PANTHER" id="PTHR24228:SF72">
    <property type="entry name" value="G-PROTEIN COUPLED RECEPTORS FAMILY 1 PROFILE DOMAIN-CONTAINING PROTEIN"/>
    <property type="match status" value="1"/>
</dbReference>
<evidence type="ECO:0000256" key="4">
    <source>
        <dbReference type="ARBA" id="ARBA00022989"/>
    </source>
</evidence>
<evidence type="ECO:0000256" key="9">
    <source>
        <dbReference type="SAM" id="MobiDB-lite"/>
    </source>
</evidence>
<dbReference type="InterPro" id="IPR017452">
    <property type="entry name" value="GPCR_Rhodpsn_7TM"/>
</dbReference>
<keyword evidence="4 10" id="KW-1133">Transmembrane helix</keyword>
<feature type="transmembrane region" description="Helical" evidence="10">
    <location>
        <begin position="146"/>
        <end position="166"/>
    </location>
</feature>
<evidence type="ECO:0000256" key="5">
    <source>
        <dbReference type="ARBA" id="ARBA00023040"/>
    </source>
</evidence>
<reference evidence="13" key="1">
    <citation type="submission" date="2015-02" db="EMBL/GenBank/DDBJ databases">
        <title>Genome sequencing for Strongylocentrotus purpuratus.</title>
        <authorList>
            <person name="Murali S."/>
            <person name="Liu Y."/>
            <person name="Vee V."/>
            <person name="English A."/>
            <person name="Wang M."/>
            <person name="Skinner E."/>
            <person name="Han Y."/>
            <person name="Muzny D.M."/>
            <person name="Worley K.C."/>
            <person name="Gibbs R.A."/>
        </authorList>
    </citation>
    <scope>NUCLEOTIDE SEQUENCE</scope>
</reference>
<dbReference type="Gene3D" id="1.20.1070.10">
    <property type="entry name" value="Rhodopsin 7-helix transmembrane proteins"/>
    <property type="match status" value="1"/>
</dbReference>
<keyword evidence="13" id="KW-1185">Reference proteome</keyword>
<dbReference type="GO" id="GO:0007186">
    <property type="term" value="P:G protein-coupled receptor signaling pathway"/>
    <property type="evidence" value="ECO:0000318"/>
    <property type="project" value="GO_Central"/>
</dbReference>
<feature type="transmembrane region" description="Helical" evidence="10">
    <location>
        <begin position="197"/>
        <end position="223"/>
    </location>
</feature>
<reference evidence="12" key="2">
    <citation type="submission" date="2021-01" db="UniProtKB">
        <authorList>
            <consortium name="EnsemblMetazoa"/>
        </authorList>
    </citation>
    <scope>IDENTIFICATION</scope>
</reference>
<keyword evidence="8" id="KW-0807">Transducer</keyword>
<keyword evidence="6 10" id="KW-0472">Membrane</keyword>
<dbReference type="Pfam" id="PF00001">
    <property type="entry name" value="7tm_1"/>
    <property type="match status" value="1"/>
</dbReference>
<feature type="transmembrane region" description="Helical" evidence="10">
    <location>
        <begin position="30"/>
        <end position="53"/>
    </location>
</feature>
<dbReference type="InParanoid" id="A0A7M7GG88"/>
<evidence type="ECO:0000313" key="13">
    <source>
        <dbReference type="Proteomes" id="UP000007110"/>
    </source>
</evidence>
<protein>
    <recommendedName>
        <fullName evidence="11">G-protein coupled receptors family 1 profile domain-containing protein</fullName>
    </recommendedName>
</protein>
<dbReference type="Proteomes" id="UP000007110">
    <property type="component" value="Unassembled WGS sequence"/>
</dbReference>
<name>A0A7M7GG88_STRPU</name>
<feature type="transmembrane region" description="Helical" evidence="10">
    <location>
        <begin position="65"/>
        <end position="89"/>
    </location>
</feature>
<dbReference type="KEGG" id="spu:100889469"/>
<feature type="transmembrane region" description="Helical" evidence="10">
    <location>
        <begin position="303"/>
        <end position="323"/>
    </location>
</feature>
<evidence type="ECO:0000256" key="7">
    <source>
        <dbReference type="ARBA" id="ARBA00023170"/>
    </source>
</evidence>
<dbReference type="RefSeq" id="XP_003726992.1">
    <property type="nucleotide sequence ID" value="XM_003726944.3"/>
</dbReference>
<dbReference type="OMA" id="ITKNCFY"/>
<dbReference type="EnsemblMetazoa" id="XM_003726944">
    <property type="protein sequence ID" value="XP_003726992"/>
    <property type="gene ID" value="LOC100889469"/>
</dbReference>
<sequence>MNGSLATVMNEMDVNQTDINDVNYEGRIVISIYFILVSIFGFIGNLIILIVLIKIPKMRTVHTNIFIGSLAASDLTTCLMLPFLVVGLVSKTGWPLSDWICIATSILRFTCQGSSVWSLGAIAINRLVLVTMSTRIYRYLYQPSTIVINIAFVWLFPLMCVVIPHLTGDIVIGFDSGPNICSDTDFDQDGNPSNTFLWIQGLVLSCLPICIVFTCYVRIYIFIRLHIRRQKKSNPSTVTLKSVTRLTTPEPSSSTSDQKTENNSSTMNNRPPKPQAGGLKSRLKSMTLRRNLSQLESRITKNCFYVFLGFLLCVIPYGIFILADIGVEGAPLALVFLVFNTCLNPIIYGTKHPHFKAAIWNILTARFSRDSNIPGTSGTKQNENNVFGSRSQADTNRINHSQDLMQSADSAL</sequence>
<dbReference type="SUPFAM" id="SSF81321">
    <property type="entry name" value="Family A G protein-coupled receptor-like"/>
    <property type="match status" value="1"/>
</dbReference>
<evidence type="ECO:0000256" key="10">
    <source>
        <dbReference type="SAM" id="Phobius"/>
    </source>
</evidence>
<comment type="subcellular location">
    <subcellularLocation>
        <location evidence="1">Cell membrane</location>
        <topology evidence="1">Multi-pass membrane protein</topology>
    </subcellularLocation>
</comment>
<keyword evidence="7" id="KW-0675">Receptor</keyword>
<dbReference type="InterPro" id="IPR000276">
    <property type="entry name" value="GPCR_Rhodpsn"/>
</dbReference>
<dbReference type="GeneID" id="100889469"/>
<dbReference type="CDD" id="cd00637">
    <property type="entry name" value="7tm_classA_rhodopsin-like"/>
    <property type="match status" value="1"/>
</dbReference>
<dbReference type="PROSITE" id="PS50262">
    <property type="entry name" value="G_PROTEIN_RECEP_F1_2"/>
    <property type="match status" value="1"/>
</dbReference>
<feature type="domain" description="G-protein coupled receptors family 1 profile" evidence="11">
    <location>
        <begin position="44"/>
        <end position="348"/>
    </location>
</feature>
<proteinExistence type="predicted"/>
<evidence type="ECO:0000256" key="3">
    <source>
        <dbReference type="ARBA" id="ARBA00022692"/>
    </source>
</evidence>
<evidence type="ECO:0000256" key="2">
    <source>
        <dbReference type="ARBA" id="ARBA00022475"/>
    </source>
</evidence>
<accession>A0A7M7GG88</accession>
<feature type="compositionally biased region" description="Polar residues" evidence="9">
    <location>
        <begin position="238"/>
        <end position="269"/>
    </location>
</feature>
<dbReference type="GO" id="GO:0005886">
    <property type="term" value="C:plasma membrane"/>
    <property type="evidence" value="ECO:0007669"/>
    <property type="project" value="UniProtKB-SubCell"/>
</dbReference>
<dbReference type="AlphaFoldDB" id="A0A7M7GG88"/>
<feature type="transmembrane region" description="Helical" evidence="10">
    <location>
        <begin position="329"/>
        <end position="348"/>
    </location>
</feature>
<organism evidence="12 13">
    <name type="scientific">Strongylocentrotus purpuratus</name>
    <name type="common">Purple sea urchin</name>
    <dbReference type="NCBI Taxonomy" id="7668"/>
    <lineage>
        <taxon>Eukaryota</taxon>
        <taxon>Metazoa</taxon>
        <taxon>Echinodermata</taxon>
        <taxon>Eleutherozoa</taxon>
        <taxon>Echinozoa</taxon>
        <taxon>Echinoidea</taxon>
        <taxon>Euechinoidea</taxon>
        <taxon>Echinacea</taxon>
        <taxon>Camarodonta</taxon>
        <taxon>Echinidea</taxon>
        <taxon>Strongylocentrotidae</taxon>
        <taxon>Strongylocentrotus</taxon>
    </lineage>
</organism>
<keyword evidence="3 10" id="KW-0812">Transmembrane</keyword>
<keyword evidence="5" id="KW-0297">G-protein coupled receptor</keyword>
<feature type="region of interest" description="Disordered" evidence="9">
    <location>
        <begin position="238"/>
        <end position="280"/>
    </location>
</feature>